<dbReference type="PANTHER" id="PTHR42756:SF2">
    <property type="entry name" value="MARR FAMILY REGULATORY PROTEIN"/>
    <property type="match status" value="1"/>
</dbReference>
<evidence type="ECO:0000313" key="5">
    <source>
        <dbReference type="EMBL" id="PYG87230.1"/>
    </source>
</evidence>
<accession>A0A318XJ19</accession>
<evidence type="ECO:0000256" key="3">
    <source>
        <dbReference type="ARBA" id="ARBA00023163"/>
    </source>
</evidence>
<feature type="domain" description="HTH marR-type" evidence="4">
    <location>
        <begin position="2"/>
        <end position="141"/>
    </location>
</feature>
<dbReference type="GO" id="GO:0003700">
    <property type="term" value="F:DNA-binding transcription factor activity"/>
    <property type="evidence" value="ECO:0007669"/>
    <property type="project" value="InterPro"/>
</dbReference>
<dbReference type="SMART" id="SM00347">
    <property type="entry name" value="HTH_MARR"/>
    <property type="match status" value="1"/>
</dbReference>
<comment type="caution">
    <text evidence="5">The sequence shown here is derived from an EMBL/GenBank/DDBJ whole genome shotgun (WGS) entry which is preliminary data.</text>
</comment>
<dbReference type="GO" id="GO:0003677">
    <property type="term" value="F:DNA binding"/>
    <property type="evidence" value="ECO:0007669"/>
    <property type="project" value="UniProtKB-KW"/>
</dbReference>
<proteinExistence type="predicted"/>
<keyword evidence="6" id="KW-1185">Reference proteome</keyword>
<dbReference type="Proteomes" id="UP000248132">
    <property type="component" value="Unassembled WGS sequence"/>
</dbReference>
<evidence type="ECO:0000256" key="2">
    <source>
        <dbReference type="ARBA" id="ARBA00023125"/>
    </source>
</evidence>
<keyword evidence="1" id="KW-0805">Transcription regulation</keyword>
<dbReference type="InterPro" id="IPR036390">
    <property type="entry name" value="WH_DNA-bd_sf"/>
</dbReference>
<evidence type="ECO:0000313" key="6">
    <source>
        <dbReference type="Proteomes" id="UP000248132"/>
    </source>
</evidence>
<evidence type="ECO:0000256" key="1">
    <source>
        <dbReference type="ARBA" id="ARBA00023015"/>
    </source>
</evidence>
<keyword evidence="3" id="KW-0804">Transcription</keyword>
<evidence type="ECO:0000259" key="4">
    <source>
        <dbReference type="PROSITE" id="PS50995"/>
    </source>
</evidence>
<dbReference type="Pfam" id="PF01047">
    <property type="entry name" value="MarR"/>
    <property type="match status" value="1"/>
</dbReference>
<keyword evidence="2 5" id="KW-0238">DNA-binding</keyword>
<dbReference type="Gene3D" id="1.10.10.10">
    <property type="entry name" value="Winged helix-like DNA-binding domain superfamily/Winged helix DNA-binding domain"/>
    <property type="match status" value="1"/>
</dbReference>
<dbReference type="PROSITE" id="PS50995">
    <property type="entry name" value="HTH_MARR_2"/>
    <property type="match status" value="1"/>
</dbReference>
<dbReference type="AlphaFoldDB" id="A0A318XJ19"/>
<dbReference type="EMBL" id="QKMR01000013">
    <property type="protein sequence ID" value="PYG87230.1"/>
    <property type="molecule type" value="Genomic_DNA"/>
</dbReference>
<dbReference type="SUPFAM" id="SSF46785">
    <property type="entry name" value="Winged helix' DNA-binding domain"/>
    <property type="match status" value="1"/>
</dbReference>
<dbReference type="InterPro" id="IPR000835">
    <property type="entry name" value="HTH_MarR-typ"/>
</dbReference>
<reference evidence="5 6" key="1">
    <citation type="submission" date="2018-06" db="EMBL/GenBank/DDBJ databases">
        <title>Genomic Encyclopedia of Type Strains, Phase I: the one thousand microbial genomes (KMG-I) project.</title>
        <authorList>
            <person name="Kyrpides N."/>
        </authorList>
    </citation>
    <scope>NUCLEOTIDE SEQUENCE [LARGE SCALE GENOMIC DNA]</scope>
    <source>
        <strain evidence="5 6">DSM 19573</strain>
    </source>
</reference>
<sequence>MYEDIMYFIKLNNKIFRATQIYLDKLLRKYDLSSGSYQYLFILNKNEGISQNKISKELGFDKAMSARTITKLIEVGYIVRLEDDTDSRAYKLFLSEKAKAVIPKILTEIHKLVELITADLSEQEKIITTESLKKILINLRELK</sequence>
<organism evidence="5 6">
    <name type="scientific">Ruminiclostridium sufflavum DSM 19573</name>
    <dbReference type="NCBI Taxonomy" id="1121337"/>
    <lineage>
        <taxon>Bacteria</taxon>
        <taxon>Bacillati</taxon>
        <taxon>Bacillota</taxon>
        <taxon>Clostridia</taxon>
        <taxon>Eubacteriales</taxon>
        <taxon>Oscillospiraceae</taxon>
        <taxon>Ruminiclostridium</taxon>
    </lineage>
</organism>
<protein>
    <submittedName>
        <fullName evidence="5">DNA-binding MarR family transcriptional regulator</fullName>
    </submittedName>
</protein>
<dbReference type="InterPro" id="IPR036388">
    <property type="entry name" value="WH-like_DNA-bd_sf"/>
</dbReference>
<gene>
    <name evidence="5" type="ORF">LY28_02368</name>
</gene>
<dbReference type="PRINTS" id="PR00598">
    <property type="entry name" value="HTHMARR"/>
</dbReference>
<name>A0A318XJ19_9FIRM</name>
<dbReference type="PANTHER" id="PTHR42756">
    <property type="entry name" value="TRANSCRIPTIONAL REGULATOR, MARR"/>
    <property type="match status" value="1"/>
</dbReference>